<dbReference type="GO" id="GO:0016020">
    <property type="term" value="C:membrane"/>
    <property type="evidence" value="ECO:0007669"/>
    <property type="project" value="UniProtKB-SubCell"/>
</dbReference>
<evidence type="ECO:0000256" key="3">
    <source>
        <dbReference type="ARBA" id="ARBA00022989"/>
    </source>
</evidence>
<dbReference type="Gene3D" id="1.20.1740.10">
    <property type="entry name" value="Amino acid/polyamine transporter I"/>
    <property type="match status" value="1"/>
</dbReference>
<dbReference type="WBParaSite" id="nRc.2.0.1.t20711-RA">
    <property type="protein sequence ID" value="nRc.2.0.1.t20711-RA"/>
    <property type="gene ID" value="nRc.2.0.1.g20711"/>
</dbReference>
<dbReference type="GO" id="GO:0055075">
    <property type="term" value="P:potassium ion homeostasis"/>
    <property type="evidence" value="ECO:0007669"/>
    <property type="project" value="TreeGrafter"/>
</dbReference>
<evidence type="ECO:0000256" key="2">
    <source>
        <dbReference type="ARBA" id="ARBA00022692"/>
    </source>
</evidence>
<evidence type="ECO:0000313" key="8">
    <source>
        <dbReference type="WBParaSite" id="nRc.2.0.1.t20711-RA"/>
    </source>
</evidence>
<reference evidence="8" key="1">
    <citation type="submission" date="2022-11" db="UniProtKB">
        <authorList>
            <consortium name="WormBaseParasite"/>
        </authorList>
    </citation>
    <scope>IDENTIFICATION</scope>
</reference>
<evidence type="ECO:0000256" key="5">
    <source>
        <dbReference type="SAM" id="Phobius"/>
    </source>
</evidence>
<sequence length="83" mass="8699">MAGANISGNLKDPSKSIPVGTLLSILLTTFVYLGVVFMTSASCVRDASGIIDEFGNIVACSDATNITGTCEYGLLNYYQVQPS</sequence>
<dbReference type="GO" id="GO:1990573">
    <property type="term" value="P:potassium ion import across plasma membrane"/>
    <property type="evidence" value="ECO:0007669"/>
    <property type="project" value="TreeGrafter"/>
</dbReference>
<protein>
    <submittedName>
        <fullName evidence="8">Amino acid permease/ SLC12A domain-containing protein</fullName>
    </submittedName>
</protein>
<dbReference type="InterPro" id="IPR004842">
    <property type="entry name" value="SLC12A_fam"/>
</dbReference>
<dbReference type="GO" id="GO:0006884">
    <property type="term" value="P:cell volume homeostasis"/>
    <property type="evidence" value="ECO:0007669"/>
    <property type="project" value="TreeGrafter"/>
</dbReference>
<evidence type="ECO:0000259" key="6">
    <source>
        <dbReference type="Pfam" id="PF00324"/>
    </source>
</evidence>
<evidence type="ECO:0000313" key="7">
    <source>
        <dbReference type="Proteomes" id="UP000887565"/>
    </source>
</evidence>
<keyword evidence="4 5" id="KW-0472">Membrane</keyword>
<dbReference type="InterPro" id="IPR004841">
    <property type="entry name" value="AA-permease/SLC12A_dom"/>
</dbReference>
<feature type="domain" description="Amino acid permease/ SLC12A" evidence="6">
    <location>
        <begin position="2"/>
        <end position="54"/>
    </location>
</feature>
<dbReference type="Proteomes" id="UP000887565">
    <property type="component" value="Unplaced"/>
</dbReference>
<evidence type="ECO:0000256" key="1">
    <source>
        <dbReference type="ARBA" id="ARBA00004141"/>
    </source>
</evidence>
<dbReference type="Pfam" id="PF00324">
    <property type="entry name" value="AA_permease"/>
    <property type="match status" value="1"/>
</dbReference>
<dbReference type="PANTHER" id="PTHR11827:SF103">
    <property type="entry name" value="SODIUM CHLORIDE COTRANSPORTER 69, ISOFORM E"/>
    <property type="match status" value="1"/>
</dbReference>
<proteinExistence type="predicted"/>
<feature type="transmembrane region" description="Helical" evidence="5">
    <location>
        <begin position="17"/>
        <end position="38"/>
    </location>
</feature>
<dbReference type="GO" id="GO:0055078">
    <property type="term" value="P:sodium ion homeostasis"/>
    <property type="evidence" value="ECO:0007669"/>
    <property type="project" value="TreeGrafter"/>
</dbReference>
<organism evidence="7 8">
    <name type="scientific">Romanomermis culicivorax</name>
    <name type="common">Nematode worm</name>
    <dbReference type="NCBI Taxonomy" id="13658"/>
    <lineage>
        <taxon>Eukaryota</taxon>
        <taxon>Metazoa</taxon>
        <taxon>Ecdysozoa</taxon>
        <taxon>Nematoda</taxon>
        <taxon>Enoplea</taxon>
        <taxon>Dorylaimia</taxon>
        <taxon>Mermithida</taxon>
        <taxon>Mermithoidea</taxon>
        <taxon>Mermithidae</taxon>
        <taxon>Romanomermis</taxon>
    </lineage>
</organism>
<keyword evidence="3 5" id="KW-1133">Transmembrane helix</keyword>
<keyword evidence="7" id="KW-1185">Reference proteome</keyword>
<accession>A0A915J2L9</accession>
<dbReference type="GO" id="GO:0008511">
    <property type="term" value="F:sodium:potassium:chloride symporter activity"/>
    <property type="evidence" value="ECO:0007669"/>
    <property type="project" value="TreeGrafter"/>
</dbReference>
<dbReference type="GO" id="GO:0055064">
    <property type="term" value="P:chloride ion homeostasis"/>
    <property type="evidence" value="ECO:0007669"/>
    <property type="project" value="TreeGrafter"/>
</dbReference>
<dbReference type="AlphaFoldDB" id="A0A915J2L9"/>
<name>A0A915J2L9_ROMCU</name>
<keyword evidence="2 5" id="KW-0812">Transmembrane</keyword>
<comment type="subcellular location">
    <subcellularLocation>
        <location evidence="1">Membrane</location>
        <topology evidence="1">Multi-pass membrane protein</topology>
    </subcellularLocation>
</comment>
<dbReference type="PANTHER" id="PTHR11827">
    <property type="entry name" value="SOLUTE CARRIER FAMILY 12, CATION COTRANSPORTERS"/>
    <property type="match status" value="1"/>
</dbReference>
<evidence type="ECO:0000256" key="4">
    <source>
        <dbReference type="ARBA" id="ARBA00023136"/>
    </source>
</evidence>